<dbReference type="EMBL" id="QURN01000005">
    <property type="protein sequence ID" value="RFC68096.1"/>
    <property type="molecule type" value="Genomic_DNA"/>
</dbReference>
<evidence type="ECO:0000313" key="2">
    <source>
        <dbReference type="Proteomes" id="UP000262379"/>
    </source>
</evidence>
<gene>
    <name evidence="1" type="ORF">DY251_07385</name>
</gene>
<proteinExistence type="predicted"/>
<protein>
    <submittedName>
        <fullName evidence="1">Uncharacterized protein</fullName>
    </submittedName>
</protein>
<organism evidence="1 2">
    <name type="scientific">Mesorhizobium denitrificans</name>
    <dbReference type="NCBI Taxonomy" id="2294114"/>
    <lineage>
        <taxon>Bacteria</taxon>
        <taxon>Pseudomonadati</taxon>
        <taxon>Pseudomonadota</taxon>
        <taxon>Alphaproteobacteria</taxon>
        <taxon>Hyphomicrobiales</taxon>
        <taxon>Phyllobacteriaceae</taxon>
        <taxon>Mesorhizobium</taxon>
    </lineage>
</organism>
<accession>A0A371XFT8</accession>
<dbReference type="AlphaFoldDB" id="A0A371XFT8"/>
<evidence type="ECO:0000313" key="1">
    <source>
        <dbReference type="EMBL" id="RFC68096.1"/>
    </source>
</evidence>
<reference evidence="2" key="1">
    <citation type="submission" date="2018-08" db="EMBL/GenBank/DDBJ databases">
        <authorList>
            <person name="Im W.T."/>
        </authorList>
    </citation>
    <scope>NUCLEOTIDE SEQUENCE [LARGE SCALE GENOMIC DNA]</scope>
    <source>
        <strain evidence="2">LA-28</strain>
    </source>
</reference>
<sequence>MHLMKIEAKRMRRSKGATYMDVFMRTADEAGHLFVDRITVSHPKRKRDVAIGICKRDSLEQLASPDQTIRVGFFESRISAYGTVDGRRTHLLNLNLI</sequence>
<dbReference type="Proteomes" id="UP000262379">
    <property type="component" value="Unassembled WGS sequence"/>
</dbReference>
<name>A0A371XFT8_9HYPH</name>
<keyword evidence="2" id="KW-1185">Reference proteome</keyword>
<comment type="caution">
    <text evidence="1">The sequence shown here is derived from an EMBL/GenBank/DDBJ whole genome shotgun (WGS) entry which is preliminary data.</text>
</comment>